<evidence type="ECO:0000313" key="2">
    <source>
        <dbReference type="Proteomes" id="UP001187192"/>
    </source>
</evidence>
<sequence length="94" mass="11256">MKMACLRVRNRNHGEGWKSRAVVDNDILPAWIMFSLRFHWVHDFHRRETEVGKDLSRLHDQRSRGSHCRVILIPSWPTCASCLRISRFLLHRHD</sequence>
<name>A0AA88CWG6_FICCA</name>
<proteinExistence type="predicted"/>
<evidence type="ECO:0000313" key="1">
    <source>
        <dbReference type="EMBL" id="GMN37508.1"/>
    </source>
</evidence>
<dbReference type="EMBL" id="BTGU01000007">
    <property type="protein sequence ID" value="GMN37508.1"/>
    <property type="molecule type" value="Genomic_DNA"/>
</dbReference>
<reference evidence="1" key="1">
    <citation type="submission" date="2023-07" db="EMBL/GenBank/DDBJ databases">
        <title>draft genome sequence of fig (Ficus carica).</title>
        <authorList>
            <person name="Takahashi T."/>
            <person name="Nishimura K."/>
        </authorList>
    </citation>
    <scope>NUCLEOTIDE SEQUENCE</scope>
</reference>
<dbReference type="AlphaFoldDB" id="A0AA88CWG6"/>
<dbReference type="Proteomes" id="UP001187192">
    <property type="component" value="Unassembled WGS sequence"/>
</dbReference>
<gene>
    <name evidence="1" type="ORF">TIFTF001_006876</name>
</gene>
<accession>A0AA88CWG6</accession>
<comment type="caution">
    <text evidence="1">The sequence shown here is derived from an EMBL/GenBank/DDBJ whole genome shotgun (WGS) entry which is preliminary data.</text>
</comment>
<organism evidence="1 2">
    <name type="scientific">Ficus carica</name>
    <name type="common">Common fig</name>
    <dbReference type="NCBI Taxonomy" id="3494"/>
    <lineage>
        <taxon>Eukaryota</taxon>
        <taxon>Viridiplantae</taxon>
        <taxon>Streptophyta</taxon>
        <taxon>Embryophyta</taxon>
        <taxon>Tracheophyta</taxon>
        <taxon>Spermatophyta</taxon>
        <taxon>Magnoliopsida</taxon>
        <taxon>eudicotyledons</taxon>
        <taxon>Gunneridae</taxon>
        <taxon>Pentapetalae</taxon>
        <taxon>rosids</taxon>
        <taxon>fabids</taxon>
        <taxon>Rosales</taxon>
        <taxon>Moraceae</taxon>
        <taxon>Ficeae</taxon>
        <taxon>Ficus</taxon>
    </lineage>
</organism>
<keyword evidence="2" id="KW-1185">Reference proteome</keyword>
<protein>
    <submittedName>
        <fullName evidence="1">Uncharacterized protein</fullName>
    </submittedName>
</protein>